<protein>
    <recommendedName>
        <fullName evidence="3">PPPDE domain-containing protein</fullName>
    </recommendedName>
</protein>
<gene>
    <name evidence="1" type="ORF">BGZ95_010363</name>
</gene>
<evidence type="ECO:0008006" key="3">
    <source>
        <dbReference type="Google" id="ProtNLM"/>
    </source>
</evidence>
<keyword evidence="2" id="KW-1185">Reference proteome</keyword>
<evidence type="ECO:0000313" key="2">
    <source>
        <dbReference type="Proteomes" id="UP001194580"/>
    </source>
</evidence>
<dbReference type="AlphaFoldDB" id="A0AAD4H511"/>
<dbReference type="Gene3D" id="3.90.1720.30">
    <property type="entry name" value="PPPDE domains"/>
    <property type="match status" value="1"/>
</dbReference>
<accession>A0AAD4H511</accession>
<proteinExistence type="predicted"/>
<comment type="caution">
    <text evidence="1">The sequence shown here is derived from an EMBL/GenBank/DDBJ whole genome shotgun (WGS) entry which is preliminary data.</text>
</comment>
<dbReference type="InterPro" id="IPR042266">
    <property type="entry name" value="PPPDE_sf"/>
</dbReference>
<name>A0AAD4H511_9FUNG</name>
<dbReference type="EMBL" id="JAAAIL010000688">
    <property type="protein sequence ID" value="KAG0273819.1"/>
    <property type="molecule type" value="Genomic_DNA"/>
</dbReference>
<organism evidence="1 2">
    <name type="scientific">Linnemannia exigua</name>
    <dbReference type="NCBI Taxonomy" id="604196"/>
    <lineage>
        <taxon>Eukaryota</taxon>
        <taxon>Fungi</taxon>
        <taxon>Fungi incertae sedis</taxon>
        <taxon>Mucoromycota</taxon>
        <taxon>Mortierellomycotina</taxon>
        <taxon>Mortierellomycetes</taxon>
        <taxon>Mortierellales</taxon>
        <taxon>Mortierellaceae</taxon>
        <taxon>Linnemannia</taxon>
    </lineage>
</organism>
<evidence type="ECO:0000313" key="1">
    <source>
        <dbReference type="EMBL" id="KAG0273819.1"/>
    </source>
</evidence>
<sequence>MTADLRATMLFRIAELIESSTKDTAEAQFSVIYGRLREFKMLPGRGDTKSNRGFKHWKVLIEIGFDKFTVEFLENSLISQQGVVKILPYDPQTEEETSYALGSMTISTHRLYREILEMYFSWKDYSLTDRNCQHFVKNFLERFWSEMSSKSDHAKGIYYRDTDRATLKARIASFFSRHGSRSRS</sequence>
<reference evidence="1" key="1">
    <citation type="journal article" date="2020" name="Fungal Divers.">
        <title>Resolving the Mortierellaceae phylogeny through synthesis of multi-gene phylogenetics and phylogenomics.</title>
        <authorList>
            <person name="Vandepol N."/>
            <person name="Liber J."/>
            <person name="Desiro A."/>
            <person name="Na H."/>
            <person name="Kennedy M."/>
            <person name="Barry K."/>
            <person name="Grigoriev I.V."/>
            <person name="Miller A.N."/>
            <person name="O'Donnell K."/>
            <person name="Stajich J.E."/>
            <person name="Bonito G."/>
        </authorList>
    </citation>
    <scope>NUCLEOTIDE SEQUENCE</scope>
    <source>
        <strain evidence="1">NRRL 28262</strain>
    </source>
</reference>
<dbReference type="Proteomes" id="UP001194580">
    <property type="component" value="Unassembled WGS sequence"/>
</dbReference>